<dbReference type="AlphaFoldDB" id="A0A8X6FEL4"/>
<gene>
    <name evidence="1" type="primary">AVEN_169200_1</name>
    <name evidence="1" type="ORF">TNCT_1371</name>
</gene>
<proteinExistence type="predicted"/>
<reference evidence="1" key="1">
    <citation type="submission" date="2020-07" db="EMBL/GenBank/DDBJ databases">
        <title>Multicomponent nature underlies the extraordinary mechanical properties of spider dragline silk.</title>
        <authorList>
            <person name="Kono N."/>
            <person name="Nakamura H."/>
            <person name="Mori M."/>
            <person name="Yoshida Y."/>
            <person name="Ohtoshi R."/>
            <person name="Malay A.D."/>
            <person name="Moran D.A.P."/>
            <person name="Tomita M."/>
            <person name="Numata K."/>
            <person name="Arakawa K."/>
        </authorList>
    </citation>
    <scope>NUCLEOTIDE SEQUENCE</scope>
</reference>
<dbReference type="EMBL" id="BMAO01011976">
    <property type="protein sequence ID" value="GFQ78113.1"/>
    <property type="molecule type" value="Genomic_DNA"/>
</dbReference>
<accession>A0A8X6FEL4</accession>
<protein>
    <submittedName>
        <fullName evidence="1">Integrase catalytic domain-containing protein</fullName>
    </submittedName>
</protein>
<dbReference type="Proteomes" id="UP000887116">
    <property type="component" value="Unassembled WGS sequence"/>
</dbReference>
<dbReference type="PANTHER" id="PTHR47331">
    <property type="entry name" value="PHD-TYPE DOMAIN-CONTAINING PROTEIN"/>
    <property type="match status" value="1"/>
</dbReference>
<name>A0A8X6FEL4_TRICU</name>
<keyword evidence="2" id="KW-1185">Reference proteome</keyword>
<comment type="caution">
    <text evidence="1">The sequence shown here is derived from an EMBL/GenBank/DDBJ whole genome shotgun (WGS) entry which is preliminary data.</text>
</comment>
<dbReference type="InterPro" id="IPR008042">
    <property type="entry name" value="Retrotrans_Pao"/>
</dbReference>
<evidence type="ECO:0000313" key="1">
    <source>
        <dbReference type="EMBL" id="GFQ78113.1"/>
    </source>
</evidence>
<dbReference type="Pfam" id="PF05380">
    <property type="entry name" value="Peptidase_A17"/>
    <property type="match status" value="1"/>
</dbReference>
<dbReference type="OrthoDB" id="6433434at2759"/>
<evidence type="ECO:0000313" key="2">
    <source>
        <dbReference type="Proteomes" id="UP000887116"/>
    </source>
</evidence>
<organism evidence="1 2">
    <name type="scientific">Trichonephila clavata</name>
    <name type="common">Joro spider</name>
    <name type="synonym">Nephila clavata</name>
    <dbReference type="NCBI Taxonomy" id="2740835"/>
    <lineage>
        <taxon>Eukaryota</taxon>
        <taxon>Metazoa</taxon>
        <taxon>Ecdysozoa</taxon>
        <taxon>Arthropoda</taxon>
        <taxon>Chelicerata</taxon>
        <taxon>Arachnida</taxon>
        <taxon>Araneae</taxon>
        <taxon>Araneomorphae</taxon>
        <taxon>Entelegynae</taxon>
        <taxon>Araneoidea</taxon>
        <taxon>Nephilidae</taxon>
        <taxon>Trichonephila</taxon>
    </lineage>
</organism>
<sequence length="134" mass="15553">MHFPLASRFVLQDFYLDDCLSGSSDAREFETLKSQLSQLLQRGGMNLHKWCTNVPRFNKQDIFPFDRNSEQINTVKTLGLLWNSFSDTFTYKVSVRKTPRFTKRDVLSQIARIYDPLGLLGPVISKAKIFMQQL</sequence>